<sequence length="1061" mass="121331">MSQPEPEPTPQSEDLEKKLKKEAKAKEKELKKLKAAEKAELAKLKAQQASNAPKKSGRKNIKRDDGAENPEDYVDPETPFGEKKQLSHQMAKQYNPNAVENSWYAWWEKSGFFVADATSSKPPFVIVIPPPNVTGALHIGHALTTAIQDTIIRWRRMSGYNTLWVPGMDHAGIATQVVVEKKLMRESRLTRHDIGREKFVSEVWNWKNEYGGTILKQLRRLGASLDWSRECFTMDEKRSKAVTEAFIRLYEEGLIYRDLRLVNWDCILRTAISDIEVDYMDIKERTLLKVPGYENPVEFGVLTSFSYPLEGGLGEIVVATTRVETMLGDTAIAIHPDDPRYRHLRGKFAIHPFNGRKLPIVCDAILVDQNFGTGAVKITPAHDPNDFEVGKRHNLEFINIFTDDGKINSNGGSEFAGMPRFKARVAVTEALQNMGLYRGSKNNEMRLGLCSRSNDVVEPMIKPQWYVNCNSMAKQALDAVTDDENQKIEIIPKHYVAEWKRWLENIRDWCISRQLWWGHRVPAWYVTLEDDILKELGAYNDHWVVARNEEEARMKASQIFDRKKFNISQDPDVLDTWFSSGLFPLSVLGWPDNTDDLEAFYPTSVLETGHDILFFWVARMVMLGMKLGGDVPFRKVYLHPMIRDAHGRKMSKSLGNVIDPLEVINGISLEGLHKRLEEGNLDTNELVTAKEGQMKDFPNGIAECGADALRFALVSYTAQSDKINLDIQRVVGYRQWCNKLWNAVRFAMSKLGDNYVPPLSLVPETMPFSCKWILSVLNRAISTTVLSLHSYEFSDAASTVYSWWQYQFCDVFIEVIKPYFAGENPAFDSERNSARDTLWVCLEHGLRLLHPFMPFVTEELWQRLPPARDSTRKESIMICEYPSAVECWTNERIEYEMDLVVSTVKCFRSLRSEMLAKERHERLPAFALCQTDAVAEIINSHELEILTLAALSSLKVLQNGKDAATAGCAFENVNENLKVYLKVQGNLNAEAEREKLRKKMEELQKQQEKLKKMMNAAGYQEKVPSHIQEENVAKLTKLMQELQFIEAESTRLEGEQTVDHH</sequence>
<accession>A0AAP0RDQ1</accession>
<dbReference type="InterPro" id="IPR002303">
    <property type="entry name" value="Valyl-tRNA_ligase"/>
</dbReference>
<dbReference type="GO" id="GO:0005524">
    <property type="term" value="F:ATP binding"/>
    <property type="evidence" value="ECO:0007669"/>
    <property type="project" value="UniProtKB-KW"/>
</dbReference>
<dbReference type="Pfam" id="PF08264">
    <property type="entry name" value="Anticodon_1"/>
    <property type="match status" value="1"/>
</dbReference>
<gene>
    <name evidence="16" type="ORF">L1049_022084</name>
</gene>
<evidence type="ECO:0000256" key="2">
    <source>
        <dbReference type="ARBA" id="ARBA00013169"/>
    </source>
</evidence>
<dbReference type="GO" id="GO:0006438">
    <property type="term" value="P:valyl-tRNA aminoacylation"/>
    <property type="evidence" value="ECO:0007669"/>
    <property type="project" value="InterPro"/>
</dbReference>
<dbReference type="InterPro" id="IPR009008">
    <property type="entry name" value="Val/Leu/Ile-tRNA-synth_edit"/>
</dbReference>
<dbReference type="InterPro" id="IPR010978">
    <property type="entry name" value="tRNA-bd_arm"/>
</dbReference>
<dbReference type="GO" id="GO:0004832">
    <property type="term" value="F:valine-tRNA ligase activity"/>
    <property type="evidence" value="ECO:0007669"/>
    <property type="project" value="UniProtKB-EC"/>
</dbReference>
<proteinExistence type="inferred from homology"/>
<evidence type="ECO:0000256" key="5">
    <source>
        <dbReference type="ARBA" id="ARBA00022840"/>
    </source>
</evidence>
<keyword evidence="4 11" id="KW-0547">Nucleotide-binding</keyword>
<feature type="compositionally biased region" description="Basic and acidic residues" evidence="13">
    <location>
        <begin position="14"/>
        <end position="43"/>
    </location>
</feature>
<evidence type="ECO:0000313" key="17">
    <source>
        <dbReference type="Proteomes" id="UP001415857"/>
    </source>
</evidence>
<evidence type="ECO:0000256" key="8">
    <source>
        <dbReference type="ARBA" id="ARBA00023146"/>
    </source>
</evidence>
<evidence type="ECO:0000256" key="7">
    <source>
        <dbReference type="ARBA" id="ARBA00023054"/>
    </source>
</evidence>
<evidence type="ECO:0000259" key="15">
    <source>
        <dbReference type="Pfam" id="PF08264"/>
    </source>
</evidence>
<dbReference type="AlphaFoldDB" id="A0AAP0RDQ1"/>
<dbReference type="FunFam" id="3.40.50.620:FF:000020">
    <property type="entry name" value="Valine--tRNA ligase, mitochondrial"/>
    <property type="match status" value="1"/>
</dbReference>
<dbReference type="Proteomes" id="UP001415857">
    <property type="component" value="Unassembled WGS sequence"/>
</dbReference>
<dbReference type="GO" id="GO:0009791">
    <property type="term" value="P:post-embryonic development"/>
    <property type="evidence" value="ECO:0007669"/>
    <property type="project" value="UniProtKB-ARBA"/>
</dbReference>
<dbReference type="PROSITE" id="PS00178">
    <property type="entry name" value="AA_TRNA_LIGASE_I"/>
    <property type="match status" value="1"/>
</dbReference>
<keyword evidence="5 11" id="KW-0067">ATP-binding</keyword>
<comment type="catalytic activity">
    <reaction evidence="10">
        <text>tRNA(Val) + L-valine + ATP = L-valyl-tRNA(Val) + AMP + diphosphate</text>
        <dbReference type="Rhea" id="RHEA:10704"/>
        <dbReference type="Rhea" id="RHEA-COMP:9672"/>
        <dbReference type="Rhea" id="RHEA-COMP:9708"/>
        <dbReference type="ChEBI" id="CHEBI:30616"/>
        <dbReference type="ChEBI" id="CHEBI:33019"/>
        <dbReference type="ChEBI" id="CHEBI:57762"/>
        <dbReference type="ChEBI" id="CHEBI:78442"/>
        <dbReference type="ChEBI" id="CHEBI:78537"/>
        <dbReference type="ChEBI" id="CHEBI:456215"/>
        <dbReference type="EC" id="6.1.1.9"/>
    </reaction>
</comment>
<evidence type="ECO:0000256" key="11">
    <source>
        <dbReference type="RuleBase" id="RU363035"/>
    </source>
</evidence>
<evidence type="ECO:0000256" key="4">
    <source>
        <dbReference type="ARBA" id="ARBA00022741"/>
    </source>
</evidence>
<keyword evidence="7 12" id="KW-0175">Coiled coil</keyword>
<dbReference type="FunFam" id="3.40.50.620:FF:000197">
    <property type="entry name" value="Valyl tRNA synthetase"/>
    <property type="match status" value="1"/>
</dbReference>
<keyword evidence="17" id="KW-1185">Reference proteome</keyword>
<dbReference type="Gene3D" id="1.10.730.10">
    <property type="entry name" value="Isoleucyl-tRNA Synthetase, Domain 1"/>
    <property type="match status" value="1"/>
</dbReference>
<evidence type="ECO:0000256" key="1">
    <source>
        <dbReference type="ARBA" id="ARBA00005594"/>
    </source>
</evidence>
<dbReference type="SUPFAM" id="SSF46589">
    <property type="entry name" value="tRNA-binding arm"/>
    <property type="match status" value="1"/>
</dbReference>
<dbReference type="Pfam" id="PF00133">
    <property type="entry name" value="tRNA-synt_1"/>
    <property type="match status" value="1"/>
</dbReference>
<comment type="caution">
    <text evidence="16">The sequence shown here is derived from an EMBL/GenBank/DDBJ whole genome shotgun (WGS) entry which is preliminary data.</text>
</comment>
<dbReference type="CDD" id="cd00817">
    <property type="entry name" value="ValRS_core"/>
    <property type="match status" value="1"/>
</dbReference>
<name>A0AAP0RDQ1_LIQFO</name>
<dbReference type="SUPFAM" id="SSF47323">
    <property type="entry name" value="Anticodon-binding domain of a subclass of class I aminoacyl-tRNA synthetases"/>
    <property type="match status" value="1"/>
</dbReference>
<protein>
    <recommendedName>
        <fullName evidence="2">valine--tRNA ligase</fullName>
        <ecNumber evidence="2">6.1.1.9</ecNumber>
    </recommendedName>
    <alternativeName>
        <fullName evidence="9">Valyl-tRNA synthetase</fullName>
    </alternativeName>
</protein>
<keyword evidence="8 11" id="KW-0030">Aminoacyl-tRNA synthetase</keyword>
<dbReference type="Gene3D" id="3.90.740.10">
    <property type="entry name" value="Valyl/Leucyl/Isoleucyl-tRNA synthetase, editing domain"/>
    <property type="match status" value="1"/>
</dbReference>
<dbReference type="CDD" id="cd07962">
    <property type="entry name" value="Anticodon_Ia_Val"/>
    <property type="match status" value="1"/>
</dbReference>
<dbReference type="HAMAP" id="MF_02004">
    <property type="entry name" value="Val_tRNA_synth_type1"/>
    <property type="match status" value="1"/>
</dbReference>
<evidence type="ECO:0000256" key="10">
    <source>
        <dbReference type="ARBA" id="ARBA00047552"/>
    </source>
</evidence>
<dbReference type="GO" id="GO:0002161">
    <property type="term" value="F:aminoacyl-tRNA deacylase activity"/>
    <property type="evidence" value="ECO:0007669"/>
    <property type="project" value="InterPro"/>
</dbReference>
<evidence type="ECO:0000313" key="16">
    <source>
        <dbReference type="EMBL" id="KAK9274831.1"/>
    </source>
</evidence>
<reference evidence="16 17" key="1">
    <citation type="journal article" date="2024" name="Plant J.">
        <title>Genome sequences and population genomics reveal climatic adaptation and genomic divergence between two closely related sweetgum species.</title>
        <authorList>
            <person name="Xu W.Q."/>
            <person name="Ren C.Q."/>
            <person name="Zhang X.Y."/>
            <person name="Comes H.P."/>
            <person name="Liu X.H."/>
            <person name="Li Y.G."/>
            <person name="Kettle C.J."/>
            <person name="Jalonen R."/>
            <person name="Gaisberger H."/>
            <person name="Ma Y.Z."/>
            <person name="Qiu Y.X."/>
        </authorList>
    </citation>
    <scope>NUCLEOTIDE SEQUENCE [LARGE SCALE GENOMIC DNA]</scope>
    <source>
        <strain evidence="16">Hangzhou</strain>
    </source>
</reference>
<keyword evidence="3 11" id="KW-0436">Ligase</keyword>
<dbReference type="Gene3D" id="1.10.287.380">
    <property type="entry name" value="Valyl-tRNA synthetase, C-terminal domain"/>
    <property type="match status" value="1"/>
</dbReference>
<dbReference type="InterPro" id="IPR013155">
    <property type="entry name" value="M/V/L/I-tRNA-synth_anticd-bd"/>
</dbReference>
<evidence type="ECO:0000256" key="6">
    <source>
        <dbReference type="ARBA" id="ARBA00022917"/>
    </source>
</evidence>
<evidence type="ECO:0000256" key="13">
    <source>
        <dbReference type="SAM" id="MobiDB-lite"/>
    </source>
</evidence>
<dbReference type="PRINTS" id="PR00986">
    <property type="entry name" value="TRNASYNTHVAL"/>
</dbReference>
<dbReference type="InterPro" id="IPR002300">
    <property type="entry name" value="aa-tRNA-synth_Ia"/>
</dbReference>
<dbReference type="FunFam" id="3.90.740.10:FF:000010">
    <property type="entry name" value="Valine--tRNA ligase"/>
    <property type="match status" value="1"/>
</dbReference>
<dbReference type="NCBIfam" id="NF004349">
    <property type="entry name" value="PRK05729.1"/>
    <property type="match status" value="1"/>
</dbReference>
<dbReference type="GO" id="GO:0048608">
    <property type="term" value="P:reproductive structure development"/>
    <property type="evidence" value="ECO:0007669"/>
    <property type="project" value="UniProtKB-ARBA"/>
</dbReference>
<dbReference type="EMBL" id="JBBPBK010000011">
    <property type="protein sequence ID" value="KAK9274831.1"/>
    <property type="molecule type" value="Genomic_DNA"/>
</dbReference>
<dbReference type="PANTHER" id="PTHR11946">
    <property type="entry name" value="VALYL-TRNA SYNTHETASES"/>
    <property type="match status" value="1"/>
</dbReference>
<dbReference type="GO" id="GO:0005829">
    <property type="term" value="C:cytosol"/>
    <property type="evidence" value="ECO:0007669"/>
    <property type="project" value="TreeGrafter"/>
</dbReference>
<keyword evidence="6 11" id="KW-0648">Protein biosynthesis</keyword>
<dbReference type="InterPro" id="IPR014729">
    <property type="entry name" value="Rossmann-like_a/b/a_fold"/>
</dbReference>
<dbReference type="Gene3D" id="3.40.50.620">
    <property type="entry name" value="HUPs"/>
    <property type="match status" value="2"/>
</dbReference>
<evidence type="ECO:0000256" key="12">
    <source>
        <dbReference type="SAM" id="Coils"/>
    </source>
</evidence>
<feature type="region of interest" description="Disordered" evidence="13">
    <location>
        <begin position="1"/>
        <end position="91"/>
    </location>
</feature>
<feature type="domain" description="Aminoacyl-tRNA synthetase class Ia" evidence="14">
    <location>
        <begin position="103"/>
        <end position="725"/>
    </location>
</feature>
<dbReference type="InterPro" id="IPR033705">
    <property type="entry name" value="Anticodon_Ia_Val"/>
</dbReference>
<dbReference type="NCBIfam" id="TIGR00422">
    <property type="entry name" value="valS"/>
    <property type="match status" value="1"/>
</dbReference>
<dbReference type="FunFam" id="3.90.740.10:FF:000008">
    <property type="entry name" value="Valine--tRNA ligase, mitochondrial"/>
    <property type="match status" value="1"/>
</dbReference>
<dbReference type="FunFam" id="1.10.730.10:FF:000009">
    <property type="entry name" value="Valine--tRNA ligase, mitochondrial"/>
    <property type="match status" value="1"/>
</dbReference>
<comment type="similarity">
    <text evidence="1 11">Belongs to the class-I aminoacyl-tRNA synthetase family.</text>
</comment>
<dbReference type="InterPro" id="IPR037118">
    <property type="entry name" value="Val-tRNA_synth_C_sf"/>
</dbReference>
<evidence type="ECO:0000259" key="14">
    <source>
        <dbReference type="Pfam" id="PF00133"/>
    </source>
</evidence>
<dbReference type="EC" id="6.1.1.9" evidence="2"/>
<dbReference type="InterPro" id="IPR009080">
    <property type="entry name" value="tRNAsynth_Ia_anticodon-bd"/>
</dbReference>
<dbReference type="InterPro" id="IPR001412">
    <property type="entry name" value="aa-tRNA-synth_I_CS"/>
</dbReference>
<evidence type="ECO:0000256" key="9">
    <source>
        <dbReference type="ARBA" id="ARBA00029936"/>
    </source>
</evidence>
<feature type="coiled-coil region" evidence="12">
    <location>
        <begin position="986"/>
        <end position="1055"/>
    </location>
</feature>
<dbReference type="PANTHER" id="PTHR11946:SF109">
    <property type="entry name" value="VALINE--TRNA LIGASE"/>
    <property type="match status" value="1"/>
</dbReference>
<feature type="domain" description="Methionyl/Valyl/Leucyl/Isoleucyl-tRNA synthetase anticodon-binding" evidence="15">
    <location>
        <begin position="771"/>
        <end position="919"/>
    </location>
</feature>
<evidence type="ECO:0000256" key="3">
    <source>
        <dbReference type="ARBA" id="ARBA00022598"/>
    </source>
</evidence>
<dbReference type="SUPFAM" id="SSF52374">
    <property type="entry name" value="Nucleotidylyl transferase"/>
    <property type="match status" value="1"/>
</dbReference>
<dbReference type="SUPFAM" id="SSF50677">
    <property type="entry name" value="ValRS/IleRS/LeuRS editing domain"/>
    <property type="match status" value="1"/>
</dbReference>
<organism evidence="16 17">
    <name type="scientific">Liquidambar formosana</name>
    <name type="common">Formosan gum</name>
    <dbReference type="NCBI Taxonomy" id="63359"/>
    <lineage>
        <taxon>Eukaryota</taxon>
        <taxon>Viridiplantae</taxon>
        <taxon>Streptophyta</taxon>
        <taxon>Embryophyta</taxon>
        <taxon>Tracheophyta</taxon>
        <taxon>Spermatophyta</taxon>
        <taxon>Magnoliopsida</taxon>
        <taxon>eudicotyledons</taxon>
        <taxon>Gunneridae</taxon>
        <taxon>Pentapetalae</taxon>
        <taxon>Saxifragales</taxon>
        <taxon>Altingiaceae</taxon>
        <taxon>Liquidambar</taxon>
    </lineage>
</organism>